<evidence type="ECO:0000313" key="2">
    <source>
        <dbReference type="EMBL" id="SMO93862.1"/>
    </source>
</evidence>
<feature type="domain" description="BppU N-terminal" evidence="1">
    <location>
        <begin position="25"/>
        <end position="92"/>
    </location>
</feature>
<name>A0A521FCD7_9RHOB</name>
<accession>A0A521FCD7</accession>
<dbReference type="Gene3D" id="2.60.40.3350">
    <property type="match status" value="1"/>
</dbReference>
<gene>
    <name evidence="2" type="ORF">SAMN06265173_12657</name>
</gene>
<reference evidence="2 3" key="1">
    <citation type="submission" date="2017-05" db="EMBL/GenBank/DDBJ databases">
        <authorList>
            <person name="Varghese N."/>
            <person name="Submissions S."/>
        </authorList>
    </citation>
    <scope>NUCLEOTIDE SEQUENCE [LARGE SCALE GENOMIC DNA]</scope>
    <source>
        <strain evidence="2 3">DSM 29506</strain>
    </source>
</reference>
<dbReference type="AlphaFoldDB" id="A0A521FCD7"/>
<evidence type="ECO:0000259" key="1">
    <source>
        <dbReference type="Pfam" id="PF10651"/>
    </source>
</evidence>
<dbReference type="RefSeq" id="WP_142494368.1">
    <property type="nucleotide sequence ID" value="NZ_FXTO01000026.1"/>
</dbReference>
<proteinExistence type="predicted"/>
<dbReference type="Proteomes" id="UP000316030">
    <property type="component" value="Unassembled WGS sequence"/>
</dbReference>
<dbReference type="Pfam" id="PF10651">
    <property type="entry name" value="BppU_N"/>
    <property type="match status" value="1"/>
</dbReference>
<keyword evidence="3" id="KW-1185">Reference proteome</keyword>
<organism evidence="2 3">
    <name type="scientific">Thalassovita litoralis</name>
    <dbReference type="NCBI Taxonomy" id="1010611"/>
    <lineage>
        <taxon>Bacteria</taxon>
        <taxon>Pseudomonadati</taxon>
        <taxon>Pseudomonadota</taxon>
        <taxon>Alphaproteobacteria</taxon>
        <taxon>Rhodobacterales</taxon>
        <taxon>Roseobacteraceae</taxon>
        <taxon>Thalassovita</taxon>
    </lineage>
</organism>
<evidence type="ECO:0000313" key="3">
    <source>
        <dbReference type="Proteomes" id="UP000316030"/>
    </source>
</evidence>
<protein>
    <recommendedName>
        <fullName evidence="1">BppU N-terminal domain-containing protein</fullName>
    </recommendedName>
</protein>
<dbReference type="EMBL" id="FXTO01000026">
    <property type="protein sequence ID" value="SMO93862.1"/>
    <property type="molecule type" value="Genomic_DNA"/>
</dbReference>
<dbReference type="OrthoDB" id="7861072at2"/>
<dbReference type="InterPro" id="IPR018913">
    <property type="entry name" value="BppU_N"/>
</dbReference>
<sequence length="109" mass="11586">MMKVFHIKQNDTAPAIGSDLLDAAKNAVDLTGATVRFNMRSEGGELVVDNQIAVVTNAAAGAVRYDWQPGNTAIPGICYAEFEVTYANGNVETFPNSSNIKVRVAPEVG</sequence>